<sequence>MTLAQIKAVSLPLFAKHGYEGASLSDIAQGVGIKKPSIYAHFKGKEDLFLAVFEDVLHHQVVEMEQLLEEMDRADTEKVLYAYLRANCLYFKQEDVKAAFLKRAMLFPPAALAGELRVRFLKQEEQLLASLTGIFTEGLQKGHLRPNKLNDLIAAYLAMMDGLFIQLYYYTDENHDERIAGAWNIFWSGVKR</sequence>
<feature type="domain" description="HTH tetR-type" evidence="5">
    <location>
        <begin position="1"/>
        <end position="60"/>
    </location>
</feature>
<dbReference type="GO" id="GO:0000976">
    <property type="term" value="F:transcription cis-regulatory region binding"/>
    <property type="evidence" value="ECO:0007669"/>
    <property type="project" value="TreeGrafter"/>
</dbReference>
<dbReference type="InterPro" id="IPR036271">
    <property type="entry name" value="Tet_transcr_reg_TetR-rel_C_sf"/>
</dbReference>
<comment type="caution">
    <text evidence="6">The sequence shown here is derived from an EMBL/GenBank/DDBJ whole genome shotgun (WGS) entry which is preliminary data.</text>
</comment>
<evidence type="ECO:0000313" key="7">
    <source>
        <dbReference type="Proteomes" id="UP000271031"/>
    </source>
</evidence>
<dbReference type="Gene3D" id="1.10.357.10">
    <property type="entry name" value="Tetracycline Repressor, domain 2"/>
    <property type="match status" value="1"/>
</dbReference>
<dbReference type="PANTHER" id="PTHR30055:SF238">
    <property type="entry name" value="MYCOFACTOCIN BIOSYNTHESIS TRANSCRIPTIONAL REGULATOR MFTR-RELATED"/>
    <property type="match status" value="1"/>
</dbReference>
<dbReference type="SUPFAM" id="SSF46689">
    <property type="entry name" value="Homeodomain-like"/>
    <property type="match status" value="1"/>
</dbReference>
<organism evidence="6 7">
    <name type="scientific">Brevibacillus fluminis</name>
    <dbReference type="NCBI Taxonomy" id="511487"/>
    <lineage>
        <taxon>Bacteria</taxon>
        <taxon>Bacillati</taxon>
        <taxon>Bacillota</taxon>
        <taxon>Bacilli</taxon>
        <taxon>Bacillales</taxon>
        <taxon>Paenibacillaceae</taxon>
        <taxon>Brevibacillus</taxon>
    </lineage>
</organism>
<dbReference type="AlphaFoldDB" id="A0A3M8DRC2"/>
<dbReference type="SUPFAM" id="SSF48498">
    <property type="entry name" value="Tetracyclin repressor-like, C-terminal domain"/>
    <property type="match status" value="1"/>
</dbReference>
<dbReference type="PRINTS" id="PR00455">
    <property type="entry name" value="HTHTETR"/>
</dbReference>
<keyword evidence="7" id="KW-1185">Reference proteome</keyword>
<proteinExistence type="predicted"/>
<dbReference type="InterPro" id="IPR009057">
    <property type="entry name" value="Homeodomain-like_sf"/>
</dbReference>
<dbReference type="RefSeq" id="WP_122917620.1">
    <property type="nucleotide sequence ID" value="NZ_RHHQ01000007.1"/>
</dbReference>
<protein>
    <submittedName>
        <fullName evidence="6">TetR/AcrR family transcriptional regulator</fullName>
    </submittedName>
</protein>
<dbReference type="GO" id="GO:0003700">
    <property type="term" value="F:DNA-binding transcription factor activity"/>
    <property type="evidence" value="ECO:0007669"/>
    <property type="project" value="TreeGrafter"/>
</dbReference>
<dbReference type="PANTHER" id="PTHR30055">
    <property type="entry name" value="HTH-TYPE TRANSCRIPTIONAL REGULATOR RUTR"/>
    <property type="match status" value="1"/>
</dbReference>
<gene>
    <name evidence="6" type="ORF">EDM56_09395</name>
</gene>
<evidence type="ECO:0000256" key="1">
    <source>
        <dbReference type="ARBA" id="ARBA00023015"/>
    </source>
</evidence>
<dbReference type="OrthoDB" id="509229at2"/>
<dbReference type="PROSITE" id="PS50977">
    <property type="entry name" value="HTH_TETR_2"/>
    <property type="match status" value="1"/>
</dbReference>
<keyword evidence="2 4" id="KW-0238">DNA-binding</keyword>
<dbReference type="Pfam" id="PF00440">
    <property type="entry name" value="TetR_N"/>
    <property type="match status" value="1"/>
</dbReference>
<keyword evidence="3" id="KW-0804">Transcription</keyword>
<reference evidence="6 7" key="1">
    <citation type="submission" date="2018-10" db="EMBL/GenBank/DDBJ databases">
        <title>Phylogenomics of Brevibacillus.</title>
        <authorList>
            <person name="Dunlap C."/>
        </authorList>
    </citation>
    <scope>NUCLEOTIDE SEQUENCE [LARGE SCALE GENOMIC DNA]</scope>
    <source>
        <strain evidence="6 7">JCM 15716</strain>
    </source>
</reference>
<dbReference type="InterPro" id="IPR001647">
    <property type="entry name" value="HTH_TetR"/>
</dbReference>
<dbReference type="EMBL" id="RHHQ01000007">
    <property type="protein sequence ID" value="RNB90693.1"/>
    <property type="molecule type" value="Genomic_DNA"/>
</dbReference>
<feature type="DNA-binding region" description="H-T-H motif" evidence="4">
    <location>
        <begin position="23"/>
        <end position="42"/>
    </location>
</feature>
<dbReference type="InterPro" id="IPR050109">
    <property type="entry name" value="HTH-type_TetR-like_transc_reg"/>
</dbReference>
<evidence type="ECO:0000256" key="2">
    <source>
        <dbReference type="ARBA" id="ARBA00023125"/>
    </source>
</evidence>
<evidence type="ECO:0000313" key="6">
    <source>
        <dbReference type="EMBL" id="RNB90693.1"/>
    </source>
</evidence>
<keyword evidence="1" id="KW-0805">Transcription regulation</keyword>
<accession>A0A3M8DRC2</accession>
<evidence type="ECO:0000256" key="4">
    <source>
        <dbReference type="PROSITE-ProRule" id="PRU00335"/>
    </source>
</evidence>
<evidence type="ECO:0000259" key="5">
    <source>
        <dbReference type="PROSITE" id="PS50977"/>
    </source>
</evidence>
<name>A0A3M8DRC2_9BACL</name>
<dbReference type="Gene3D" id="1.10.10.60">
    <property type="entry name" value="Homeodomain-like"/>
    <property type="match status" value="1"/>
</dbReference>
<evidence type="ECO:0000256" key="3">
    <source>
        <dbReference type="ARBA" id="ARBA00023163"/>
    </source>
</evidence>
<dbReference type="Proteomes" id="UP000271031">
    <property type="component" value="Unassembled WGS sequence"/>
</dbReference>